<keyword evidence="3 8" id="KW-0812">Transmembrane</keyword>
<dbReference type="Gene3D" id="2.60.40.10">
    <property type="entry name" value="Immunoglobulins"/>
    <property type="match status" value="2"/>
</dbReference>
<keyword evidence="5 8" id="KW-0472">Membrane</keyword>
<comment type="subcellular location">
    <subcellularLocation>
        <location evidence="1">Membrane</location>
        <topology evidence="1">Single-pass membrane protein</topology>
    </subcellularLocation>
</comment>
<sequence length="315" mass="34930">MGEMQWIFAVIILSVSETWSLEAGTNHSTFDNSSTTPPPKVHVVKNVTFDLKTDVNLTCGDKMWNGTIYVIWKIHKSNECEIGFNNFGNKTDSCGDKKSLQNISSSQPYLHIPTFATSDTGVYMCEWVYTGGSENYVINVAIRVTPTVSVRLEKKDNKTVAVCKAEKGKPAPNISWSHPGNHSTEVKPESDGYFTVLGRFEIPEGMAPENLSCIVGNKYWPLMEEVNPKKGNLLLLCLTICVVVVFLAGILVFAQKKLVILRRCRHSDTSSSSKTPPTEDVEEVEPYASYVQRVNSIYNSSADFSSHKSPAHASH</sequence>
<keyword evidence="6" id="KW-1015">Disulfide bond</keyword>
<name>A0AA88SJC0_CHASR</name>
<keyword evidence="12" id="KW-1185">Reference proteome</keyword>
<evidence type="ECO:0000256" key="2">
    <source>
        <dbReference type="ARBA" id="ARBA00008215"/>
    </source>
</evidence>
<proteinExistence type="inferred from homology"/>
<evidence type="ECO:0000256" key="8">
    <source>
        <dbReference type="SAM" id="Phobius"/>
    </source>
</evidence>
<dbReference type="Proteomes" id="UP001187415">
    <property type="component" value="Unassembled WGS sequence"/>
</dbReference>
<keyword evidence="7" id="KW-0325">Glycoprotein</keyword>
<evidence type="ECO:0000313" key="11">
    <source>
        <dbReference type="EMBL" id="KAK2839908.1"/>
    </source>
</evidence>
<organism evidence="11 12">
    <name type="scientific">Channa striata</name>
    <name type="common">Snakehead murrel</name>
    <name type="synonym">Ophicephalus striatus</name>
    <dbReference type="NCBI Taxonomy" id="64152"/>
    <lineage>
        <taxon>Eukaryota</taxon>
        <taxon>Metazoa</taxon>
        <taxon>Chordata</taxon>
        <taxon>Craniata</taxon>
        <taxon>Vertebrata</taxon>
        <taxon>Euteleostomi</taxon>
        <taxon>Actinopterygii</taxon>
        <taxon>Neopterygii</taxon>
        <taxon>Teleostei</taxon>
        <taxon>Neoteleostei</taxon>
        <taxon>Acanthomorphata</taxon>
        <taxon>Anabantaria</taxon>
        <taxon>Anabantiformes</taxon>
        <taxon>Channoidei</taxon>
        <taxon>Channidae</taxon>
        <taxon>Channa</taxon>
    </lineage>
</organism>
<dbReference type="GO" id="GO:0009986">
    <property type="term" value="C:cell surface"/>
    <property type="evidence" value="ECO:0007669"/>
    <property type="project" value="UniProtKB-ARBA"/>
</dbReference>
<evidence type="ECO:0000256" key="4">
    <source>
        <dbReference type="ARBA" id="ARBA00022989"/>
    </source>
</evidence>
<keyword evidence="9" id="KW-0732">Signal</keyword>
<feature type="transmembrane region" description="Helical" evidence="8">
    <location>
        <begin position="233"/>
        <end position="254"/>
    </location>
</feature>
<dbReference type="InterPro" id="IPR036179">
    <property type="entry name" value="Ig-like_dom_sf"/>
</dbReference>
<dbReference type="GO" id="GO:0150077">
    <property type="term" value="P:regulation of neuroinflammatory response"/>
    <property type="evidence" value="ECO:0007669"/>
    <property type="project" value="InterPro"/>
</dbReference>
<evidence type="ECO:0000256" key="1">
    <source>
        <dbReference type="ARBA" id="ARBA00004167"/>
    </source>
</evidence>
<accession>A0AA88SJC0</accession>
<evidence type="ECO:0000256" key="7">
    <source>
        <dbReference type="ARBA" id="ARBA00023180"/>
    </source>
</evidence>
<evidence type="ECO:0000256" key="3">
    <source>
        <dbReference type="ARBA" id="ARBA00022692"/>
    </source>
</evidence>
<feature type="chain" id="PRO_5041668080" description="Ig-like domain-containing protein" evidence="9">
    <location>
        <begin position="21"/>
        <end position="315"/>
    </location>
</feature>
<gene>
    <name evidence="11" type="ORF">Q5P01_013648</name>
</gene>
<dbReference type="GO" id="GO:0016020">
    <property type="term" value="C:membrane"/>
    <property type="evidence" value="ECO:0007669"/>
    <property type="project" value="UniProtKB-SubCell"/>
</dbReference>
<dbReference type="EMBL" id="JAUPFM010000010">
    <property type="protein sequence ID" value="KAK2839908.1"/>
    <property type="molecule type" value="Genomic_DNA"/>
</dbReference>
<keyword evidence="4 8" id="KW-1133">Transmembrane helix</keyword>
<dbReference type="PANTHER" id="PTHR21462">
    <property type="entry name" value="CELL SURFACE GLYCOPROTEIN OX2 RECEPTOR PRECURSOR"/>
    <property type="match status" value="1"/>
</dbReference>
<evidence type="ECO:0000259" key="10">
    <source>
        <dbReference type="PROSITE" id="PS50835"/>
    </source>
</evidence>
<dbReference type="PROSITE" id="PS50835">
    <property type="entry name" value="IG_LIKE"/>
    <property type="match status" value="1"/>
</dbReference>
<dbReference type="PANTHER" id="PTHR21462:SF2">
    <property type="entry name" value="CELL SURFACE GLYCOPROTEIN CD200 RECEPTOR 2"/>
    <property type="match status" value="1"/>
</dbReference>
<protein>
    <recommendedName>
        <fullName evidence="10">Ig-like domain-containing protein</fullName>
    </recommendedName>
</protein>
<comment type="similarity">
    <text evidence="2">Belongs to the CD200R family.</text>
</comment>
<dbReference type="GO" id="GO:0038023">
    <property type="term" value="F:signaling receptor activity"/>
    <property type="evidence" value="ECO:0007669"/>
    <property type="project" value="InterPro"/>
</dbReference>
<comment type="caution">
    <text evidence="11">The sequence shown here is derived from an EMBL/GenBank/DDBJ whole genome shotgun (WGS) entry which is preliminary data.</text>
</comment>
<feature type="signal peptide" evidence="9">
    <location>
        <begin position="1"/>
        <end position="20"/>
    </location>
</feature>
<dbReference type="InterPro" id="IPR007110">
    <property type="entry name" value="Ig-like_dom"/>
</dbReference>
<evidence type="ECO:0000256" key="9">
    <source>
        <dbReference type="SAM" id="SignalP"/>
    </source>
</evidence>
<reference evidence="11" key="1">
    <citation type="submission" date="2023-07" db="EMBL/GenBank/DDBJ databases">
        <title>Chromosome-level Genome Assembly of Striped Snakehead (Channa striata).</title>
        <authorList>
            <person name="Liu H."/>
        </authorList>
    </citation>
    <scope>NUCLEOTIDE SEQUENCE</scope>
    <source>
        <strain evidence="11">Gz</strain>
        <tissue evidence="11">Muscle</tissue>
    </source>
</reference>
<evidence type="ECO:0000313" key="12">
    <source>
        <dbReference type="Proteomes" id="UP001187415"/>
    </source>
</evidence>
<dbReference type="InterPro" id="IPR040012">
    <property type="entry name" value="CD200R"/>
</dbReference>
<evidence type="ECO:0000256" key="6">
    <source>
        <dbReference type="ARBA" id="ARBA00023157"/>
    </source>
</evidence>
<feature type="domain" description="Ig-like" evidence="10">
    <location>
        <begin position="39"/>
        <end position="125"/>
    </location>
</feature>
<evidence type="ECO:0000256" key="5">
    <source>
        <dbReference type="ARBA" id="ARBA00023136"/>
    </source>
</evidence>
<dbReference type="AlphaFoldDB" id="A0AA88SJC0"/>
<dbReference type="InterPro" id="IPR013783">
    <property type="entry name" value="Ig-like_fold"/>
</dbReference>
<dbReference type="SUPFAM" id="SSF48726">
    <property type="entry name" value="Immunoglobulin"/>
    <property type="match status" value="2"/>
</dbReference>